<name>A0ABU6QY64_9FABA</name>
<feature type="compositionally biased region" description="Polar residues" evidence="1">
    <location>
        <begin position="1"/>
        <end position="15"/>
    </location>
</feature>
<feature type="region of interest" description="Disordered" evidence="1">
    <location>
        <begin position="1"/>
        <end position="59"/>
    </location>
</feature>
<protein>
    <submittedName>
        <fullName evidence="2">Uncharacterized protein</fullName>
    </submittedName>
</protein>
<dbReference type="Proteomes" id="UP001341840">
    <property type="component" value="Unassembled WGS sequence"/>
</dbReference>
<organism evidence="2 3">
    <name type="scientific">Stylosanthes scabra</name>
    <dbReference type="NCBI Taxonomy" id="79078"/>
    <lineage>
        <taxon>Eukaryota</taxon>
        <taxon>Viridiplantae</taxon>
        <taxon>Streptophyta</taxon>
        <taxon>Embryophyta</taxon>
        <taxon>Tracheophyta</taxon>
        <taxon>Spermatophyta</taxon>
        <taxon>Magnoliopsida</taxon>
        <taxon>eudicotyledons</taxon>
        <taxon>Gunneridae</taxon>
        <taxon>Pentapetalae</taxon>
        <taxon>rosids</taxon>
        <taxon>fabids</taxon>
        <taxon>Fabales</taxon>
        <taxon>Fabaceae</taxon>
        <taxon>Papilionoideae</taxon>
        <taxon>50 kb inversion clade</taxon>
        <taxon>dalbergioids sensu lato</taxon>
        <taxon>Dalbergieae</taxon>
        <taxon>Pterocarpus clade</taxon>
        <taxon>Stylosanthes</taxon>
    </lineage>
</organism>
<sequence length="114" mass="11941">MGEALTFSSGASEGVNSGKKEATSSGLGFRIQPSDLTHLGHWPSQALDEQSKMPSMMSGKALTGCEEKKASFQTSLVQAKVLLSMASLVQFLLVSDGEDINGCDKKKLASAKGC</sequence>
<gene>
    <name evidence="2" type="ORF">PIB30_099111</name>
</gene>
<evidence type="ECO:0000313" key="3">
    <source>
        <dbReference type="Proteomes" id="UP001341840"/>
    </source>
</evidence>
<evidence type="ECO:0000256" key="1">
    <source>
        <dbReference type="SAM" id="MobiDB-lite"/>
    </source>
</evidence>
<evidence type="ECO:0000313" key="2">
    <source>
        <dbReference type="EMBL" id="MED6116310.1"/>
    </source>
</evidence>
<comment type="caution">
    <text evidence="2">The sequence shown here is derived from an EMBL/GenBank/DDBJ whole genome shotgun (WGS) entry which is preliminary data.</text>
</comment>
<reference evidence="2 3" key="1">
    <citation type="journal article" date="2023" name="Plants (Basel)">
        <title>Bridging the Gap: Combining Genomics and Transcriptomics Approaches to Understand Stylosanthes scabra, an Orphan Legume from the Brazilian Caatinga.</title>
        <authorList>
            <person name="Ferreira-Neto J.R.C."/>
            <person name="da Silva M.D."/>
            <person name="Binneck E."/>
            <person name="de Melo N.F."/>
            <person name="da Silva R.H."/>
            <person name="de Melo A.L.T.M."/>
            <person name="Pandolfi V."/>
            <person name="Bustamante F.O."/>
            <person name="Brasileiro-Vidal A.C."/>
            <person name="Benko-Iseppon A.M."/>
        </authorList>
    </citation>
    <scope>NUCLEOTIDE SEQUENCE [LARGE SCALE GENOMIC DNA]</scope>
    <source>
        <tissue evidence="2">Leaves</tissue>
    </source>
</reference>
<proteinExistence type="predicted"/>
<keyword evidence="3" id="KW-1185">Reference proteome</keyword>
<dbReference type="EMBL" id="JASCZI010002610">
    <property type="protein sequence ID" value="MED6116310.1"/>
    <property type="molecule type" value="Genomic_DNA"/>
</dbReference>
<accession>A0ABU6QY64</accession>